<dbReference type="Proteomes" id="UP001501116">
    <property type="component" value="Unassembled WGS sequence"/>
</dbReference>
<gene>
    <name evidence="1" type="ORF">GCM10009754_67810</name>
</gene>
<evidence type="ECO:0000313" key="2">
    <source>
        <dbReference type="Proteomes" id="UP001501116"/>
    </source>
</evidence>
<sequence>MELERLAENLHVLVDELAAHFGTGGGVQVTVDGDLDCDPTAPGRLRCWQYGVRLERPSGPRQCLSGVILPKLARAGWQPTDRSGGRRLVVQFSKDGANLNVHVAAEDDGVAILGSTRCVAA</sequence>
<organism evidence="1 2">
    <name type="scientific">Amycolatopsis minnesotensis</name>
    <dbReference type="NCBI Taxonomy" id="337894"/>
    <lineage>
        <taxon>Bacteria</taxon>
        <taxon>Bacillati</taxon>
        <taxon>Actinomycetota</taxon>
        <taxon>Actinomycetes</taxon>
        <taxon>Pseudonocardiales</taxon>
        <taxon>Pseudonocardiaceae</taxon>
        <taxon>Amycolatopsis</taxon>
    </lineage>
</organism>
<keyword evidence="2" id="KW-1185">Reference proteome</keyword>
<dbReference type="RefSeq" id="WP_344428513.1">
    <property type="nucleotide sequence ID" value="NZ_BAAANN010000034.1"/>
</dbReference>
<reference evidence="2" key="1">
    <citation type="journal article" date="2019" name="Int. J. Syst. Evol. Microbiol.">
        <title>The Global Catalogue of Microorganisms (GCM) 10K type strain sequencing project: providing services to taxonomists for standard genome sequencing and annotation.</title>
        <authorList>
            <consortium name="The Broad Institute Genomics Platform"/>
            <consortium name="The Broad Institute Genome Sequencing Center for Infectious Disease"/>
            <person name="Wu L."/>
            <person name="Ma J."/>
        </authorList>
    </citation>
    <scope>NUCLEOTIDE SEQUENCE [LARGE SCALE GENOMIC DNA]</scope>
    <source>
        <strain evidence="2">JCM 14545</strain>
    </source>
</reference>
<comment type="caution">
    <text evidence="1">The sequence shown here is derived from an EMBL/GenBank/DDBJ whole genome shotgun (WGS) entry which is preliminary data.</text>
</comment>
<accession>A0ABP5DL65</accession>
<proteinExistence type="predicted"/>
<dbReference type="EMBL" id="BAAANN010000034">
    <property type="protein sequence ID" value="GAA1981445.1"/>
    <property type="molecule type" value="Genomic_DNA"/>
</dbReference>
<protein>
    <submittedName>
        <fullName evidence="1">Uncharacterized protein</fullName>
    </submittedName>
</protein>
<name>A0ABP5DL65_9PSEU</name>
<evidence type="ECO:0000313" key="1">
    <source>
        <dbReference type="EMBL" id="GAA1981445.1"/>
    </source>
</evidence>